<dbReference type="PROSITE" id="PS00149">
    <property type="entry name" value="SULFATASE_2"/>
    <property type="match status" value="1"/>
</dbReference>
<evidence type="ECO:0000256" key="2">
    <source>
        <dbReference type="ARBA" id="ARBA00022723"/>
    </source>
</evidence>
<evidence type="ECO:0000256" key="4">
    <source>
        <dbReference type="ARBA" id="ARBA00022837"/>
    </source>
</evidence>
<evidence type="ECO:0000256" key="1">
    <source>
        <dbReference type="ARBA" id="ARBA00008779"/>
    </source>
</evidence>
<keyword evidence="4" id="KW-0106">Calcium</keyword>
<name>A0A9X3J8V8_9BACT</name>
<gene>
    <name evidence="6" type="ORF">OU798_24130</name>
</gene>
<comment type="similarity">
    <text evidence="1">Belongs to the sulfatase family.</text>
</comment>
<keyword evidence="2" id="KW-0479">Metal-binding</keyword>
<dbReference type="PANTHER" id="PTHR42693">
    <property type="entry name" value="ARYLSULFATASE FAMILY MEMBER"/>
    <property type="match status" value="1"/>
</dbReference>
<accession>A0A9X3J8V8</accession>
<proteinExistence type="inferred from homology"/>
<feature type="domain" description="Sulfatase N-terminal" evidence="5">
    <location>
        <begin position="26"/>
        <end position="379"/>
    </location>
</feature>
<dbReference type="InterPro" id="IPR000917">
    <property type="entry name" value="Sulfatase_N"/>
</dbReference>
<protein>
    <submittedName>
        <fullName evidence="6">Arylsulfatase</fullName>
    </submittedName>
</protein>
<dbReference type="PROSITE" id="PS51257">
    <property type="entry name" value="PROKAR_LIPOPROTEIN"/>
    <property type="match status" value="1"/>
</dbReference>
<keyword evidence="3" id="KW-0378">Hydrolase</keyword>
<dbReference type="RefSeq" id="WP_343335788.1">
    <property type="nucleotide sequence ID" value="NZ_JAPOHD010000069.1"/>
</dbReference>
<dbReference type="Proteomes" id="UP001145087">
    <property type="component" value="Unassembled WGS sequence"/>
</dbReference>
<dbReference type="Pfam" id="PF00884">
    <property type="entry name" value="Sulfatase"/>
    <property type="match status" value="1"/>
</dbReference>
<dbReference type="PROSITE" id="PS00523">
    <property type="entry name" value="SULFATASE_1"/>
    <property type="match status" value="1"/>
</dbReference>
<dbReference type="AlphaFoldDB" id="A0A9X3J8V8"/>
<dbReference type="GO" id="GO:0004065">
    <property type="term" value="F:arylsulfatase activity"/>
    <property type="evidence" value="ECO:0007669"/>
    <property type="project" value="TreeGrafter"/>
</dbReference>
<sequence>MKNILFIGMLLFAVACGKNKQESKLPNIVVILADDLGYGDPTCYNPDSKIPTPNIDKLAAEGLSFTDAHSASAVCTPTRYSILTGRYAWRTSLKKGVLWAWDKPLIAPDRLTLPKMLKEKGYQTAVIGKWHLGWQWPTNDTLSVKEQNGENVDYTKEINEGPLSRGFDYYFGDDVPNFPPYTFIENKKVVKIPTVDKPNSLFGGKGKMAEGWTLEGVMPEITQKSVEYINRASKNNEPFFLYFALTAPHTPIAPAAQFEGKSKAGRYGDFVYEVDWSVGQIISALEENGINDNTLVIFTSDNGSPARNGENWSGPTQSVITDYGHNPSKNLRGMKGDIWEGGHRIPFIAKWEGKIAKGRKTPALTCSMDLMPTIAEIVDYNLPQNASEDGKSLYRILTEGLDNGREMLVNHSHRGVFALRKGDWKLILSNKSGGFSDSKYPEGFGIETPGQLYNLKNDPGEKENLYTKFPEKVEELTKDLEQIKNK</sequence>
<evidence type="ECO:0000313" key="6">
    <source>
        <dbReference type="EMBL" id="MCY1723462.1"/>
    </source>
</evidence>
<reference evidence="6" key="1">
    <citation type="submission" date="2022-11" db="EMBL/GenBank/DDBJ databases">
        <title>Marilongibacter aestuarii gen. nov., sp. nov., isolated from tidal flat sediment.</title>
        <authorList>
            <person name="Jiayan W."/>
        </authorList>
    </citation>
    <scope>NUCLEOTIDE SEQUENCE</scope>
    <source>
        <strain evidence="6">Z1-6</strain>
    </source>
</reference>
<dbReference type="InterPro" id="IPR050738">
    <property type="entry name" value="Sulfatase"/>
</dbReference>
<dbReference type="InterPro" id="IPR024607">
    <property type="entry name" value="Sulfatase_CS"/>
</dbReference>
<evidence type="ECO:0000259" key="5">
    <source>
        <dbReference type="Pfam" id="PF00884"/>
    </source>
</evidence>
<evidence type="ECO:0000313" key="7">
    <source>
        <dbReference type="Proteomes" id="UP001145087"/>
    </source>
</evidence>
<dbReference type="EMBL" id="JAPOHD010000069">
    <property type="protein sequence ID" value="MCY1723462.1"/>
    <property type="molecule type" value="Genomic_DNA"/>
</dbReference>
<dbReference type="PANTHER" id="PTHR42693:SF53">
    <property type="entry name" value="ENDO-4-O-SULFATASE"/>
    <property type="match status" value="1"/>
</dbReference>
<comment type="caution">
    <text evidence="6">The sequence shown here is derived from an EMBL/GenBank/DDBJ whole genome shotgun (WGS) entry which is preliminary data.</text>
</comment>
<dbReference type="GO" id="GO:0046872">
    <property type="term" value="F:metal ion binding"/>
    <property type="evidence" value="ECO:0007669"/>
    <property type="project" value="UniProtKB-KW"/>
</dbReference>
<dbReference type="InterPro" id="IPR017850">
    <property type="entry name" value="Alkaline_phosphatase_core_sf"/>
</dbReference>
<organism evidence="6 7">
    <name type="scientific">Draconibacterium aestuarii</name>
    <dbReference type="NCBI Taxonomy" id="2998507"/>
    <lineage>
        <taxon>Bacteria</taxon>
        <taxon>Pseudomonadati</taxon>
        <taxon>Bacteroidota</taxon>
        <taxon>Bacteroidia</taxon>
        <taxon>Marinilabiliales</taxon>
        <taxon>Prolixibacteraceae</taxon>
        <taxon>Draconibacterium</taxon>
    </lineage>
</organism>
<dbReference type="CDD" id="cd16143">
    <property type="entry name" value="ARS_like"/>
    <property type="match status" value="1"/>
</dbReference>
<evidence type="ECO:0000256" key="3">
    <source>
        <dbReference type="ARBA" id="ARBA00022801"/>
    </source>
</evidence>
<dbReference type="Gene3D" id="3.40.720.10">
    <property type="entry name" value="Alkaline Phosphatase, subunit A"/>
    <property type="match status" value="1"/>
</dbReference>
<keyword evidence="7" id="KW-1185">Reference proteome</keyword>
<dbReference type="Gene3D" id="3.30.1120.10">
    <property type="match status" value="1"/>
</dbReference>
<dbReference type="SUPFAM" id="SSF53649">
    <property type="entry name" value="Alkaline phosphatase-like"/>
    <property type="match status" value="1"/>
</dbReference>